<keyword evidence="1" id="KW-0472">Membrane</keyword>
<keyword evidence="2" id="KW-0645">Protease</keyword>
<proteinExistence type="predicted"/>
<keyword evidence="3" id="KW-1185">Reference proteome</keyword>
<dbReference type="EMBL" id="JACIEJ010000004">
    <property type="protein sequence ID" value="MBB3985575.1"/>
    <property type="molecule type" value="Genomic_DNA"/>
</dbReference>
<evidence type="ECO:0000256" key="1">
    <source>
        <dbReference type="SAM" id="Phobius"/>
    </source>
</evidence>
<dbReference type="Proteomes" id="UP000541426">
    <property type="component" value="Unassembled WGS sequence"/>
</dbReference>
<reference evidence="2 3" key="1">
    <citation type="submission" date="2020-08" db="EMBL/GenBank/DDBJ databases">
        <title>Genomic Encyclopedia of Type Strains, Phase IV (KMG-IV): sequencing the most valuable type-strain genomes for metagenomic binning, comparative biology and taxonomic classification.</title>
        <authorList>
            <person name="Goeker M."/>
        </authorList>
    </citation>
    <scope>NUCLEOTIDE SEQUENCE [LARGE SCALE GENOMIC DNA]</scope>
    <source>
        <strain evidence="2 3">DSM 102235</strain>
    </source>
</reference>
<keyword evidence="2" id="KW-0378">Hydrolase</keyword>
<dbReference type="Pfam" id="PF13975">
    <property type="entry name" value="gag-asp_proteas"/>
    <property type="match status" value="1"/>
</dbReference>
<dbReference type="InterPro" id="IPR021109">
    <property type="entry name" value="Peptidase_aspartic_dom_sf"/>
</dbReference>
<dbReference type="GO" id="GO:0008233">
    <property type="term" value="F:peptidase activity"/>
    <property type="evidence" value="ECO:0007669"/>
    <property type="project" value="UniProtKB-KW"/>
</dbReference>
<organism evidence="2 3">
    <name type="scientific">Sagittula marina</name>
    <dbReference type="NCBI Taxonomy" id="943940"/>
    <lineage>
        <taxon>Bacteria</taxon>
        <taxon>Pseudomonadati</taxon>
        <taxon>Pseudomonadota</taxon>
        <taxon>Alphaproteobacteria</taxon>
        <taxon>Rhodobacterales</taxon>
        <taxon>Roseobacteraceae</taxon>
        <taxon>Sagittula</taxon>
    </lineage>
</organism>
<dbReference type="InterPro" id="IPR011969">
    <property type="entry name" value="Clan_AA_Asp_peptidase_C"/>
</dbReference>
<sequence length="193" mass="20998">MSNDQLAQALFLGLLAASGLGWVYMAFRQSPGRFTQNLIAWALLFIGAIAAAGLWQDVQGSLNERQALVTEDGHVEIPRGYDGHYYVTLELNGQPVRFVVDTGASGIVLSREAAASAGLSAETLEFYDIARTANGVVETAPVTLDTVGLGPFLDHRVRAYVNGAEMSTSLLGMDYLDRFDRLEISRGRMILER</sequence>
<evidence type="ECO:0000313" key="3">
    <source>
        <dbReference type="Proteomes" id="UP000541426"/>
    </source>
</evidence>
<dbReference type="InterPro" id="IPR034122">
    <property type="entry name" value="Retropepsin-like_bacterial"/>
</dbReference>
<gene>
    <name evidence="2" type="ORF">GGQ68_001908</name>
</gene>
<keyword evidence="1" id="KW-0812">Transmembrane</keyword>
<accession>A0A7W6DRY7</accession>
<evidence type="ECO:0000313" key="2">
    <source>
        <dbReference type="EMBL" id="MBB3985575.1"/>
    </source>
</evidence>
<dbReference type="RefSeq" id="WP_183965266.1">
    <property type="nucleotide sequence ID" value="NZ_BAABBZ010000018.1"/>
</dbReference>
<feature type="transmembrane region" description="Helical" evidence="1">
    <location>
        <begin position="38"/>
        <end position="55"/>
    </location>
</feature>
<dbReference type="SUPFAM" id="SSF50630">
    <property type="entry name" value="Acid proteases"/>
    <property type="match status" value="1"/>
</dbReference>
<protein>
    <submittedName>
        <fullName evidence="2">Aspartyl protease family protein</fullName>
    </submittedName>
</protein>
<feature type="transmembrane region" description="Helical" evidence="1">
    <location>
        <begin position="6"/>
        <end position="26"/>
    </location>
</feature>
<dbReference type="Gene3D" id="2.40.70.10">
    <property type="entry name" value="Acid Proteases"/>
    <property type="match status" value="1"/>
</dbReference>
<comment type="caution">
    <text evidence="2">The sequence shown here is derived from an EMBL/GenBank/DDBJ whole genome shotgun (WGS) entry which is preliminary data.</text>
</comment>
<dbReference type="GO" id="GO:0006508">
    <property type="term" value="P:proteolysis"/>
    <property type="evidence" value="ECO:0007669"/>
    <property type="project" value="UniProtKB-KW"/>
</dbReference>
<keyword evidence="1" id="KW-1133">Transmembrane helix</keyword>
<name>A0A7W6DRY7_9RHOB</name>
<dbReference type="NCBIfam" id="TIGR02281">
    <property type="entry name" value="clan_AA_DTGA"/>
    <property type="match status" value="1"/>
</dbReference>
<dbReference type="CDD" id="cd05483">
    <property type="entry name" value="retropepsin_like_bacteria"/>
    <property type="match status" value="1"/>
</dbReference>
<dbReference type="AlphaFoldDB" id="A0A7W6DRY7"/>